<dbReference type="RefSeq" id="WP_011394240.1">
    <property type="nucleotide sequence ID" value="NC_007645.1"/>
</dbReference>
<keyword evidence="2" id="KW-1185">Reference proteome</keyword>
<reference evidence="1 2" key="1">
    <citation type="journal article" date="2005" name="Nucleic Acids Res.">
        <title>Genomic blueprint of Hahella chejuensis, a marine microbe producing an algicidal agent.</title>
        <authorList>
            <person name="Jeong H."/>
            <person name="Yim J.H."/>
            <person name="Lee C."/>
            <person name="Choi S.-H."/>
            <person name="Park Y.K."/>
            <person name="Yoon S.H."/>
            <person name="Hur C.-G."/>
            <person name="Kang H.-Y."/>
            <person name="Kim D."/>
            <person name="Lee H.H."/>
            <person name="Park K.H."/>
            <person name="Park S.-H."/>
            <person name="Park H.-S."/>
            <person name="Lee H.K."/>
            <person name="Oh T.K."/>
            <person name="Kim J.F."/>
        </authorList>
    </citation>
    <scope>NUCLEOTIDE SEQUENCE [LARGE SCALE GENOMIC DNA]</scope>
    <source>
        <strain evidence="1 2">KCTC 2396</strain>
    </source>
</reference>
<gene>
    <name evidence="1" type="ordered locus">HCH_00250</name>
</gene>
<proteinExistence type="predicted"/>
<organism evidence="1 2">
    <name type="scientific">Hahella chejuensis (strain KCTC 2396)</name>
    <dbReference type="NCBI Taxonomy" id="349521"/>
    <lineage>
        <taxon>Bacteria</taxon>
        <taxon>Pseudomonadati</taxon>
        <taxon>Pseudomonadota</taxon>
        <taxon>Gammaproteobacteria</taxon>
        <taxon>Oceanospirillales</taxon>
        <taxon>Hahellaceae</taxon>
        <taxon>Hahella</taxon>
    </lineage>
</organism>
<protein>
    <submittedName>
        <fullName evidence="1">Uncharacterized protein</fullName>
    </submittedName>
</protein>
<evidence type="ECO:0000313" key="1">
    <source>
        <dbReference type="EMBL" id="ABC27163.1"/>
    </source>
</evidence>
<sequence>MEVSKRQIGNLFISFDYRDRVTRSISDKAVAFNGLKGIASGELREEGKRLVDRENKPTLEPLLAPSVIGLPDGVIS</sequence>
<dbReference type="KEGG" id="hch:HCH_00250"/>
<dbReference type="AlphaFoldDB" id="Q2SQB1"/>
<dbReference type="Proteomes" id="UP000000238">
    <property type="component" value="Chromosome"/>
</dbReference>
<name>Q2SQB1_HAHCH</name>
<dbReference type="HOGENOM" id="CLU_2649398_0_0_6"/>
<dbReference type="EMBL" id="CP000155">
    <property type="protein sequence ID" value="ABC27163.1"/>
    <property type="molecule type" value="Genomic_DNA"/>
</dbReference>
<accession>Q2SQB1</accession>
<evidence type="ECO:0000313" key="2">
    <source>
        <dbReference type="Proteomes" id="UP000000238"/>
    </source>
</evidence>